<dbReference type="Pfam" id="PF01424">
    <property type="entry name" value="R3H"/>
    <property type="match status" value="1"/>
</dbReference>
<feature type="repeat" description="Pumilio" evidence="2">
    <location>
        <begin position="174"/>
        <end position="216"/>
    </location>
</feature>
<feature type="repeat" description="Pumilio" evidence="2">
    <location>
        <begin position="122"/>
        <end position="157"/>
    </location>
</feature>
<dbReference type="AlphaFoldDB" id="A0A8J5XG63"/>
<proteinExistence type="predicted"/>
<gene>
    <name evidence="6" type="ORF">KFE25_006555</name>
</gene>
<dbReference type="InterPro" id="IPR001313">
    <property type="entry name" value="Pumilio_RNA-bd_rpt"/>
</dbReference>
<organism evidence="6 7">
    <name type="scientific">Diacronema lutheri</name>
    <name type="common">Unicellular marine alga</name>
    <name type="synonym">Monochrysis lutheri</name>
    <dbReference type="NCBI Taxonomy" id="2081491"/>
    <lineage>
        <taxon>Eukaryota</taxon>
        <taxon>Haptista</taxon>
        <taxon>Haptophyta</taxon>
        <taxon>Pavlovophyceae</taxon>
        <taxon>Pavlovales</taxon>
        <taxon>Pavlovaceae</taxon>
        <taxon>Diacronema</taxon>
    </lineage>
</organism>
<dbReference type="Proteomes" id="UP000751190">
    <property type="component" value="Unassembled WGS sequence"/>
</dbReference>
<dbReference type="Gene3D" id="3.30.1370.50">
    <property type="entry name" value="R3H-like domain"/>
    <property type="match status" value="1"/>
</dbReference>
<name>A0A8J5XG63_DIALT</name>
<dbReference type="Gene3D" id="1.25.10.10">
    <property type="entry name" value="Leucine-rich Repeat Variant"/>
    <property type="match status" value="1"/>
</dbReference>
<accession>A0A8J5XG63</accession>
<dbReference type="InterPro" id="IPR036867">
    <property type="entry name" value="R3H_dom_sf"/>
</dbReference>
<protein>
    <recommendedName>
        <fullName evidence="8">PUM-HD domain-containing protein</fullName>
    </recommendedName>
</protein>
<dbReference type="InterPro" id="IPR033133">
    <property type="entry name" value="PUM-HD"/>
</dbReference>
<sequence>MAAPLSRGVLQALRAHLPASAVRESWLRRLREDDAARRQMVGRLARAPPADPSAIAFASDAVGSHLVQACLRLSVPAERAALISVLAPAAGTLARSSHGSFVLRAALELAPSAADRSALIAPLLPRCAELCATVHGAHVVHEALEHASAREREALVARLLAGPPTAAAAAAAPAAAPPPPPLVRLAAQTHGSLVAQRVLELASDAQRALAQRALLETARELAQSTPGSFVVSTALQHASAAEAQSWLARLLPHAAELAGSKAGVRALHACAEVSAHADEQVARATGLLAGAALEAAMRALIGGAGDGADGGARRARARERCDGDGADAAGDGGSGGVFDDGGEDGGARGADGVLSGPGWIAFPARALDARARRRAHELARQLGLVSQSVGEGAERRLIVRARHAQSQSPSCIQT</sequence>
<evidence type="ECO:0000259" key="5">
    <source>
        <dbReference type="PROSITE" id="PS51061"/>
    </source>
</evidence>
<reference evidence="6" key="1">
    <citation type="submission" date="2021-05" db="EMBL/GenBank/DDBJ databases">
        <title>The genome of the haptophyte Pavlova lutheri (Diacronema luteri, Pavlovales) - a model for lipid biosynthesis in eukaryotic algae.</title>
        <authorList>
            <person name="Hulatt C.J."/>
            <person name="Posewitz M.C."/>
        </authorList>
    </citation>
    <scope>NUCLEOTIDE SEQUENCE</scope>
    <source>
        <strain evidence="6">NIVA-4/92</strain>
    </source>
</reference>
<dbReference type="SMART" id="SM00025">
    <property type="entry name" value="Pumilio"/>
    <property type="match status" value="5"/>
</dbReference>
<evidence type="ECO:0000313" key="6">
    <source>
        <dbReference type="EMBL" id="KAG8459010.1"/>
    </source>
</evidence>
<dbReference type="SUPFAM" id="SSF82708">
    <property type="entry name" value="R3H domain"/>
    <property type="match status" value="1"/>
</dbReference>
<evidence type="ECO:0000256" key="2">
    <source>
        <dbReference type="PROSITE-ProRule" id="PRU00317"/>
    </source>
</evidence>
<keyword evidence="7" id="KW-1185">Reference proteome</keyword>
<feature type="domain" description="PUM-HD" evidence="4">
    <location>
        <begin position="1"/>
        <end position="274"/>
    </location>
</feature>
<evidence type="ECO:0000259" key="4">
    <source>
        <dbReference type="PROSITE" id="PS50303"/>
    </source>
</evidence>
<dbReference type="PROSITE" id="PS50303">
    <property type="entry name" value="PUM_HD"/>
    <property type="match status" value="1"/>
</dbReference>
<dbReference type="SUPFAM" id="SSF48371">
    <property type="entry name" value="ARM repeat"/>
    <property type="match status" value="1"/>
</dbReference>
<evidence type="ECO:0000313" key="7">
    <source>
        <dbReference type="Proteomes" id="UP000751190"/>
    </source>
</evidence>
<dbReference type="PROSITE" id="PS50302">
    <property type="entry name" value="PUM"/>
    <property type="match status" value="2"/>
</dbReference>
<dbReference type="PANTHER" id="PTHR12537:SF12">
    <property type="entry name" value="MATERNAL PROTEIN PUMILIO"/>
    <property type="match status" value="1"/>
</dbReference>
<feature type="domain" description="R3H" evidence="5">
    <location>
        <begin position="336"/>
        <end position="403"/>
    </location>
</feature>
<dbReference type="PROSITE" id="PS51061">
    <property type="entry name" value="R3H"/>
    <property type="match status" value="1"/>
</dbReference>
<keyword evidence="1" id="KW-0677">Repeat</keyword>
<feature type="compositionally biased region" description="Gly residues" evidence="3">
    <location>
        <begin position="330"/>
        <end position="339"/>
    </location>
</feature>
<feature type="region of interest" description="Disordered" evidence="3">
    <location>
        <begin position="307"/>
        <end position="347"/>
    </location>
</feature>
<dbReference type="Pfam" id="PF22493">
    <property type="entry name" value="PUF_NOP9"/>
    <property type="match status" value="2"/>
</dbReference>
<dbReference type="GO" id="GO:0003729">
    <property type="term" value="F:mRNA binding"/>
    <property type="evidence" value="ECO:0007669"/>
    <property type="project" value="TreeGrafter"/>
</dbReference>
<dbReference type="EMBL" id="JAGTXO010000045">
    <property type="protein sequence ID" value="KAG8459010.1"/>
    <property type="molecule type" value="Genomic_DNA"/>
</dbReference>
<evidence type="ECO:0000256" key="3">
    <source>
        <dbReference type="SAM" id="MobiDB-lite"/>
    </source>
</evidence>
<dbReference type="InterPro" id="IPR011989">
    <property type="entry name" value="ARM-like"/>
</dbReference>
<dbReference type="GO" id="GO:0005737">
    <property type="term" value="C:cytoplasm"/>
    <property type="evidence" value="ECO:0007669"/>
    <property type="project" value="TreeGrafter"/>
</dbReference>
<evidence type="ECO:0000256" key="1">
    <source>
        <dbReference type="ARBA" id="ARBA00022737"/>
    </source>
</evidence>
<evidence type="ECO:0008006" key="8">
    <source>
        <dbReference type="Google" id="ProtNLM"/>
    </source>
</evidence>
<dbReference type="InterPro" id="IPR016024">
    <property type="entry name" value="ARM-type_fold"/>
</dbReference>
<dbReference type="GO" id="GO:0010608">
    <property type="term" value="P:post-transcriptional regulation of gene expression"/>
    <property type="evidence" value="ECO:0007669"/>
    <property type="project" value="TreeGrafter"/>
</dbReference>
<comment type="caution">
    <text evidence="6">The sequence shown here is derived from an EMBL/GenBank/DDBJ whole genome shotgun (WGS) entry which is preliminary data.</text>
</comment>
<dbReference type="InterPro" id="IPR001374">
    <property type="entry name" value="R3H_dom"/>
</dbReference>
<dbReference type="PANTHER" id="PTHR12537">
    <property type="entry name" value="RNA BINDING PROTEIN PUMILIO-RELATED"/>
    <property type="match status" value="1"/>
</dbReference>